<name>A0A9N9TEI2_PHYSR</name>
<feature type="compositionally biased region" description="Acidic residues" evidence="1">
    <location>
        <begin position="69"/>
        <end position="86"/>
    </location>
</feature>
<dbReference type="AlphaFoldDB" id="A0A9N9TEI2"/>
<organism evidence="2 3">
    <name type="scientific">Phyllotreta striolata</name>
    <name type="common">Striped flea beetle</name>
    <name type="synonym">Crioceris striolata</name>
    <dbReference type="NCBI Taxonomy" id="444603"/>
    <lineage>
        <taxon>Eukaryota</taxon>
        <taxon>Metazoa</taxon>
        <taxon>Ecdysozoa</taxon>
        <taxon>Arthropoda</taxon>
        <taxon>Hexapoda</taxon>
        <taxon>Insecta</taxon>
        <taxon>Pterygota</taxon>
        <taxon>Neoptera</taxon>
        <taxon>Endopterygota</taxon>
        <taxon>Coleoptera</taxon>
        <taxon>Polyphaga</taxon>
        <taxon>Cucujiformia</taxon>
        <taxon>Chrysomeloidea</taxon>
        <taxon>Chrysomelidae</taxon>
        <taxon>Galerucinae</taxon>
        <taxon>Alticini</taxon>
        <taxon>Phyllotreta</taxon>
    </lineage>
</organism>
<evidence type="ECO:0000313" key="2">
    <source>
        <dbReference type="EMBL" id="CAG9854710.1"/>
    </source>
</evidence>
<reference evidence="2" key="1">
    <citation type="submission" date="2022-01" db="EMBL/GenBank/DDBJ databases">
        <authorList>
            <person name="King R."/>
        </authorList>
    </citation>
    <scope>NUCLEOTIDE SEQUENCE</scope>
</reference>
<protein>
    <submittedName>
        <fullName evidence="2">Uncharacterized protein</fullName>
    </submittedName>
</protein>
<dbReference type="Proteomes" id="UP001153712">
    <property type="component" value="Chromosome 1"/>
</dbReference>
<evidence type="ECO:0000313" key="3">
    <source>
        <dbReference type="Proteomes" id="UP001153712"/>
    </source>
</evidence>
<sequence>MEKLGLILFVIISVVSIHFISTATTQRMLNPDEFMKLLENHQLKSRFGGQPDKTNLMNKASEPSTDESTSTEELDTDDENSTEDEGSSVKNVTVVNRFLVDIPCNPPYRMIRKKCKKVYS</sequence>
<proteinExistence type="predicted"/>
<gene>
    <name evidence="2" type="ORF">PHYEVI_LOCUS1170</name>
</gene>
<accession>A0A9N9TEI2</accession>
<evidence type="ECO:0000256" key="1">
    <source>
        <dbReference type="SAM" id="MobiDB-lite"/>
    </source>
</evidence>
<feature type="region of interest" description="Disordered" evidence="1">
    <location>
        <begin position="45"/>
        <end position="89"/>
    </location>
</feature>
<dbReference type="EMBL" id="OU900094">
    <property type="protein sequence ID" value="CAG9854710.1"/>
    <property type="molecule type" value="Genomic_DNA"/>
</dbReference>
<keyword evidence="3" id="KW-1185">Reference proteome</keyword>